<organism evidence="1 2">
    <name type="scientific">Magallana gigas</name>
    <name type="common">Pacific oyster</name>
    <name type="synonym">Crassostrea gigas</name>
    <dbReference type="NCBI Taxonomy" id="29159"/>
    <lineage>
        <taxon>Eukaryota</taxon>
        <taxon>Metazoa</taxon>
        <taxon>Spiralia</taxon>
        <taxon>Lophotrochozoa</taxon>
        <taxon>Mollusca</taxon>
        <taxon>Bivalvia</taxon>
        <taxon>Autobranchia</taxon>
        <taxon>Pteriomorphia</taxon>
        <taxon>Ostreida</taxon>
        <taxon>Ostreoidea</taxon>
        <taxon>Ostreidae</taxon>
        <taxon>Magallana</taxon>
    </lineage>
</organism>
<protein>
    <submittedName>
        <fullName evidence="1">Uncharacterized protein</fullName>
    </submittedName>
</protein>
<dbReference type="EnsemblMetazoa" id="G12049.1">
    <property type="protein sequence ID" value="G12049.1:cds"/>
    <property type="gene ID" value="G12049"/>
</dbReference>
<dbReference type="AlphaFoldDB" id="A0A8W8I2E4"/>
<reference evidence="1" key="1">
    <citation type="submission" date="2022-08" db="UniProtKB">
        <authorList>
            <consortium name="EnsemblMetazoa"/>
        </authorList>
    </citation>
    <scope>IDENTIFICATION</scope>
    <source>
        <strain evidence="1">05x7-T-G4-1.051#20</strain>
    </source>
</reference>
<accession>A0A8W8I2E4</accession>
<evidence type="ECO:0000313" key="1">
    <source>
        <dbReference type="EnsemblMetazoa" id="G12049.1:cds"/>
    </source>
</evidence>
<proteinExistence type="predicted"/>
<sequence length="84" mass="9795">MEERRGVRSYSFDPVYRHLLRAMELSQNGDVPQDLKAEINRAIELCQENFAYPWEDALKEGRVSYYATPRMLTGNVEGTRTLIK</sequence>
<dbReference type="Proteomes" id="UP000005408">
    <property type="component" value="Unassembled WGS sequence"/>
</dbReference>
<keyword evidence="2" id="KW-1185">Reference proteome</keyword>
<evidence type="ECO:0000313" key="2">
    <source>
        <dbReference type="Proteomes" id="UP000005408"/>
    </source>
</evidence>
<name>A0A8W8I2E4_MAGGI</name>